<dbReference type="PANTHER" id="PTHR10758">
    <property type="entry name" value="26S PROTEASOME NON-ATPASE REGULATORY SUBUNIT 3/COP9 SIGNALOSOME COMPLEX SUBUNIT 3"/>
    <property type="match status" value="1"/>
</dbReference>
<dbReference type="GO" id="GO:0006511">
    <property type="term" value="P:ubiquitin-dependent protein catabolic process"/>
    <property type="evidence" value="ECO:0007669"/>
    <property type="project" value="TreeGrafter"/>
</dbReference>
<proteinExistence type="inferred from homology"/>
<dbReference type="Pfam" id="PF22788">
    <property type="entry name" value="COP9_hel_rpt"/>
    <property type="match status" value="1"/>
</dbReference>
<dbReference type="SUPFAM" id="SSF46785">
    <property type="entry name" value="Winged helix' DNA-binding domain"/>
    <property type="match status" value="1"/>
</dbReference>
<dbReference type="Proteomes" id="UP000193920">
    <property type="component" value="Unassembled WGS sequence"/>
</dbReference>
<evidence type="ECO:0000256" key="5">
    <source>
        <dbReference type="ARBA" id="ARBA00022490"/>
    </source>
</evidence>
<keyword evidence="6" id="KW-0736">Signalosome</keyword>
<evidence type="ECO:0000256" key="7">
    <source>
        <dbReference type="ARBA" id="ARBA00023242"/>
    </source>
</evidence>
<dbReference type="InterPro" id="IPR000717">
    <property type="entry name" value="PCI_dom"/>
</dbReference>
<comment type="similarity">
    <text evidence="3">Belongs to the CSN3 family.</text>
</comment>
<dbReference type="InterPro" id="IPR050756">
    <property type="entry name" value="CSN3"/>
</dbReference>
<dbReference type="PROSITE" id="PS50250">
    <property type="entry name" value="PCI"/>
    <property type="match status" value="1"/>
</dbReference>
<evidence type="ECO:0000256" key="3">
    <source>
        <dbReference type="ARBA" id="ARBA00007084"/>
    </source>
</evidence>
<reference evidence="9 10" key="1">
    <citation type="submission" date="2016-08" db="EMBL/GenBank/DDBJ databases">
        <title>A Parts List for Fungal Cellulosomes Revealed by Comparative Genomics.</title>
        <authorList>
            <consortium name="DOE Joint Genome Institute"/>
            <person name="Haitjema C.H."/>
            <person name="Gilmore S.P."/>
            <person name="Henske J.K."/>
            <person name="Solomon K.V."/>
            <person name="De Groot R."/>
            <person name="Kuo A."/>
            <person name="Mondo S.J."/>
            <person name="Salamov A.A."/>
            <person name="Labutti K."/>
            <person name="Zhao Z."/>
            <person name="Chiniquy J."/>
            <person name="Barry K."/>
            <person name="Brewer H.M."/>
            <person name="Purvine S.O."/>
            <person name="Wright A.T."/>
            <person name="Boxma B."/>
            <person name="Van Alen T."/>
            <person name="Hackstein J.H."/>
            <person name="Baker S.E."/>
            <person name="Grigoriev I.V."/>
            <person name="O'Malley M.A."/>
        </authorList>
    </citation>
    <scope>NUCLEOTIDE SEQUENCE [LARGE SCALE GENOMIC DNA]</scope>
    <source>
        <strain evidence="9 10">G1</strain>
    </source>
</reference>
<feature type="domain" description="PCI" evidence="8">
    <location>
        <begin position="176"/>
        <end position="353"/>
    </location>
</feature>
<keyword evidence="5" id="KW-0963">Cytoplasm</keyword>
<sequence length="460" mass="54174">MAFDNVRKNSKKTKTNNHETLVYAGRHINMENLEKLDPVDNGTLYFQYICNAMPTKSSLKYIYKFVKNYNPEIFPNLKIEEMKVLGNMLDEMAFRENAHKNILKILKELILKIQTSPHHLTFLHPIFAKHCLLAKTYSYARDILANDIEDFDTNVNVLDFLLYHYYGGMLAIGLKDFNKALVYFRRVISAPTNKTASFIMVESYKKYVLISILLHGRKQPLSYYTDDTVTKILRNSVSCKKYMELETAFTFSSSETFVNIKRIRKLSNFHSKNNEGLMKQCTRSYIRQVIQKLTQTYITMSFQEIAKEIDLDYNDENAKKMVETHLLSMIENNEIFAYINHNNGGMVSFYDDPERYDSNETMEKINDCINTIAQLNDKVLEYNRDIKREHIIERTKDMKEIKKNIDKKVLNPMEEGSHDLSFIYNNDYPSNMPIDDFMNPEFESSDEDHDNDMKYFMNNH</sequence>
<evidence type="ECO:0000259" key="8">
    <source>
        <dbReference type="PROSITE" id="PS50250"/>
    </source>
</evidence>
<dbReference type="EMBL" id="MCOG01000080">
    <property type="protein sequence ID" value="ORY55056.1"/>
    <property type="molecule type" value="Genomic_DNA"/>
</dbReference>
<gene>
    <name evidence="9" type="ORF">LY90DRAFT_507295</name>
</gene>
<dbReference type="STRING" id="1754190.A0A1Y2D7H6"/>
<comment type="subcellular location">
    <subcellularLocation>
        <location evidence="2">Cytoplasm</location>
    </subcellularLocation>
    <subcellularLocation>
        <location evidence="1">Nucleus</location>
    </subcellularLocation>
</comment>
<dbReference type="OrthoDB" id="29061at2759"/>
<keyword evidence="10" id="KW-1185">Reference proteome</keyword>
<protein>
    <recommendedName>
        <fullName evidence="4">COP9 signalosome complex subunit 3</fullName>
    </recommendedName>
</protein>
<evidence type="ECO:0000256" key="6">
    <source>
        <dbReference type="ARBA" id="ARBA00022790"/>
    </source>
</evidence>
<name>A0A1Y2D7H6_9FUNG</name>
<dbReference type="SMART" id="SM00088">
    <property type="entry name" value="PINT"/>
    <property type="match status" value="1"/>
</dbReference>
<evidence type="ECO:0000313" key="9">
    <source>
        <dbReference type="EMBL" id="ORY55056.1"/>
    </source>
</evidence>
<evidence type="ECO:0000256" key="4">
    <source>
        <dbReference type="ARBA" id="ARBA00014878"/>
    </source>
</evidence>
<keyword evidence="7" id="KW-0539">Nucleus</keyword>
<dbReference type="PANTHER" id="PTHR10758:SF1">
    <property type="entry name" value="COP9 SIGNALOSOME COMPLEX SUBUNIT 3"/>
    <property type="match status" value="1"/>
</dbReference>
<accession>A0A1Y2D7H6</accession>
<evidence type="ECO:0000313" key="10">
    <source>
        <dbReference type="Proteomes" id="UP000193920"/>
    </source>
</evidence>
<dbReference type="InterPro" id="IPR036390">
    <property type="entry name" value="WH_DNA-bd_sf"/>
</dbReference>
<dbReference type="InterPro" id="IPR055089">
    <property type="entry name" value="COP9_N"/>
</dbReference>
<organism evidence="9 10">
    <name type="scientific">Neocallimastix californiae</name>
    <dbReference type="NCBI Taxonomy" id="1754190"/>
    <lineage>
        <taxon>Eukaryota</taxon>
        <taxon>Fungi</taxon>
        <taxon>Fungi incertae sedis</taxon>
        <taxon>Chytridiomycota</taxon>
        <taxon>Chytridiomycota incertae sedis</taxon>
        <taxon>Neocallimastigomycetes</taxon>
        <taxon>Neocallimastigales</taxon>
        <taxon>Neocallimastigaceae</taxon>
        <taxon>Neocallimastix</taxon>
    </lineage>
</organism>
<comment type="caution">
    <text evidence="9">The sequence shown here is derived from an EMBL/GenBank/DDBJ whole genome shotgun (WGS) entry which is preliminary data.</text>
</comment>
<dbReference type="AlphaFoldDB" id="A0A1Y2D7H6"/>
<evidence type="ECO:0000256" key="2">
    <source>
        <dbReference type="ARBA" id="ARBA00004496"/>
    </source>
</evidence>
<dbReference type="GO" id="GO:0008180">
    <property type="term" value="C:COP9 signalosome"/>
    <property type="evidence" value="ECO:0007669"/>
    <property type="project" value="UniProtKB-KW"/>
</dbReference>
<evidence type="ECO:0000256" key="1">
    <source>
        <dbReference type="ARBA" id="ARBA00004123"/>
    </source>
</evidence>
<dbReference type="GO" id="GO:0005737">
    <property type="term" value="C:cytoplasm"/>
    <property type="evidence" value="ECO:0007669"/>
    <property type="project" value="UniProtKB-SubCell"/>
</dbReference>
<dbReference type="Pfam" id="PF01399">
    <property type="entry name" value="PCI"/>
    <property type="match status" value="1"/>
</dbReference>